<gene>
    <name evidence="1" type="ORF">BLJG463_00002</name>
</gene>
<dbReference type="AlphaFoldDB" id="A0A564VJ41"/>
<proteinExistence type="predicted"/>
<organism evidence="1 2">
    <name type="scientific">Bifidobacterium longum subsp. infantis</name>
    <dbReference type="NCBI Taxonomy" id="1682"/>
    <lineage>
        <taxon>Bacteria</taxon>
        <taxon>Bacillati</taxon>
        <taxon>Actinomycetota</taxon>
        <taxon>Actinomycetes</taxon>
        <taxon>Bifidobacteriales</taxon>
        <taxon>Bifidobacteriaceae</taxon>
        <taxon>Bifidobacterium</taxon>
    </lineage>
</organism>
<accession>A0A564VJ41</accession>
<evidence type="ECO:0000313" key="2">
    <source>
        <dbReference type="Proteomes" id="UP000345266"/>
    </source>
</evidence>
<name>A0A564VJ41_BIFLI</name>
<protein>
    <submittedName>
        <fullName evidence="1">Uncharacterized protein</fullName>
    </submittedName>
</protein>
<sequence>MSPIPEGRRNDTLYRWGYGRWKNHPEDGERIARDIMERGRISGLPERETLRIVKSVRSSVEGDR</sequence>
<evidence type="ECO:0000313" key="1">
    <source>
        <dbReference type="EMBL" id="VUX32410.1"/>
    </source>
</evidence>
<dbReference type="EMBL" id="CABHNT010000023">
    <property type="protein sequence ID" value="VUX32410.1"/>
    <property type="molecule type" value="Genomic_DNA"/>
</dbReference>
<reference evidence="1 2" key="1">
    <citation type="submission" date="2019-07" db="EMBL/GenBank/DDBJ databases">
        <authorList>
            <person name="Hibberd C M."/>
            <person name="Gehrig L. J."/>
            <person name="Chang H.-W."/>
            <person name="Venkatesh S."/>
        </authorList>
    </citation>
    <scope>NUCLEOTIDE SEQUENCE [LARGE SCALE GENOMIC DNA]</scope>
    <source>
        <strain evidence="1">Bifidobacterium_longum_subsp_infantis_JG_Bg463</strain>
    </source>
</reference>
<dbReference type="Proteomes" id="UP000345266">
    <property type="component" value="Unassembled WGS sequence"/>
</dbReference>